<dbReference type="InterPro" id="IPR039246">
    <property type="entry name" value="Flagellar_FlgA"/>
</dbReference>
<dbReference type="InterPro" id="IPR017585">
    <property type="entry name" value="SAF_FlgA"/>
</dbReference>
<sequence length="305" mass="32982">MGVGHGHAATVERLVFADAVCVQGPQVTLGDLAVSSGPESAVFLEHFASFKMADAPSRQGDRMILAADMIRAALGRIPPVPGDCDIPSQIHVQQGGRVIASAAIRRQVDKFLTTALTSTRAEITIRDYRIPDRLFLPDALGTVRIDSSRAIAPGRVSLRIKILDGNKMVVRQIAASAFVDAWVTVPCAARPLSRGRIIVPDTVRFERKNLAYLRGAVWNGRGGPWRVKRPMGTGEVVYDKNIELVPTITEGSRVSLVFEGPTIRLEVPAEALEDGRVGASIAVRNLQSDKQVLARVKDKDTVVVP</sequence>
<dbReference type="STRING" id="1592317.DPF_2349"/>
<evidence type="ECO:0000259" key="1">
    <source>
        <dbReference type="Pfam" id="PF13144"/>
    </source>
</evidence>
<proteinExistence type="predicted"/>
<dbReference type="EMBL" id="BDFE01000020">
    <property type="protein sequence ID" value="GAU09619.1"/>
    <property type="molecule type" value="Genomic_DNA"/>
</dbReference>
<name>A0A194ALT2_9BACT</name>
<keyword evidence="2" id="KW-0969">Cilium</keyword>
<organism evidence="2 3">
    <name type="scientific">Desulfoplanes formicivorans</name>
    <dbReference type="NCBI Taxonomy" id="1592317"/>
    <lineage>
        <taxon>Bacteria</taxon>
        <taxon>Pseudomonadati</taxon>
        <taxon>Thermodesulfobacteriota</taxon>
        <taxon>Desulfovibrionia</taxon>
        <taxon>Desulfovibrionales</taxon>
        <taxon>Desulfoplanaceae</taxon>
        <taxon>Desulfoplanes</taxon>
    </lineage>
</organism>
<dbReference type="NCBIfam" id="TIGR03170">
    <property type="entry name" value="flgA_cterm"/>
    <property type="match status" value="1"/>
</dbReference>
<dbReference type="Gene3D" id="2.30.30.760">
    <property type="match status" value="1"/>
</dbReference>
<feature type="domain" description="Flagella basal body P-ring formation protein FlgA SAF" evidence="1">
    <location>
        <begin position="184"/>
        <end position="304"/>
    </location>
</feature>
<gene>
    <name evidence="2" type="ORF">DPF_2349</name>
</gene>
<reference evidence="3" key="1">
    <citation type="submission" date="2016-06" db="EMBL/GenBank/DDBJ databases">
        <title>Draft genome sequence of Desulfoplanes formicivorans strain Pf12B.</title>
        <authorList>
            <person name="Watanabe M."/>
            <person name="Kojima H."/>
            <person name="Fukui M."/>
        </authorList>
    </citation>
    <scope>NUCLEOTIDE SEQUENCE [LARGE SCALE GENOMIC DNA]</scope>
    <source>
        <strain evidence="3">Pf12B</strain>
    </source>
</reference>
<keyword evidence="2" id="KW-0966">Cell projection</keyword>
<dbReference type="GO" id="GO:0044780">
    <property type="term" value="P:bacterial-type flagellum assembly"/>
    <property type="evidence" value="ECO:0007669"/>
    <property type="project" value="InterPro"/>
</dbReference>
<keyword evidence="2" id="KW-0282">Flagellum</keyword>
<comment type="caution">
    <text evidence="2">The sequence shown here is derived from an EMBL/GenBank/DDBJ whole genome shotgun (WGS) entry which is preliminary data.</text>
</comment>
<dbReference type="AlphaFoldDB" id="A0A194ALT2"/>
<dbReference type="PANTHER" id="PTHR36307">
    <property type="entry name" value="FLAGELLA BASAL BODY P-RING FORMATION PROTEIN FLGA"/>
    <property type="match status" value="1"/>
</dbReference>
<dbReference type="RefSeq" id="WP_176724256.1">
    <property type="nucleotide sequence ID" value="NZ_BDFE01000020.1"/>
</dbReference>
<keyword evidence="3" id="KW-1185">Reference proteome</keyword>
<evidence type="ECO:0000313" key="3">
    <source>
        <dbReference type="Proteomes" id="UP000095200"/>
    </source>
</evidence>
<dbReference type="PANTHER" id="PTHR36307:SF1">
    <property type="entry name" value="FLAGELLA BASAL BODY P-RING FORMATION PROTEIN FLGA"/>
    <property type="match status" value="1"/>
</dbReference>
<protein>
    <submittedName>
        <fullName evidence="2">Flagella basal body P-ring formation protein FlgA</fullName>
    </submittedName>
</protein>
<dbReference type="Pfam" id="PF13144">
    <property type="entry name" value="ChapFlgA"/>
    <property type="match status" value="1"/>
</dbReference>
<accession>A0A194ALT2</accession>
<dbReference type="Proteomes" id="UP000095200">
    <property type="component" value="Unassembled WGS sequence"/>
</dbReference>
<evidence type="ECO:0000313" key="2">
    <source>
        <dbReference type="EMBL" id="GAU09619.1"/>
    </source>
</evidence>